<evidence type="ECO:0000256" key="10">
    <source>
        <dbReference type="ARBA" id="ARBA00023277"/>
    </source>
</evidence>
<keyword evidence="8" id="KW-0862">Zinc</keyword>
<keyword evidence="9 13" id="KW-0299">Galactose metabolism</keyword>
<dbReference type="PANTHER" id="PTHR11943">
    <property type="entry name" value="GALACTOSE-1-PHOSPHATE URIDYLYLTRANSFERASE"/>
    <property type="match status" value="1"/>
</dbReference>
<feature type="domain" description="Galactose-1-phosphate uridyl transferase C-terminal" evidence="15">
    <location>
        <begin position="214"/>
        <end position="381"/>
    </location>
</feature>
<evidence type="ECO:0000256" key="1">
    <source>
        <dbReference type="ARBA" id="ARBA00001107"/>
    </source>
</evidence>
<dbReference type="Pfam" id="PF02744">
    <property type="entry name" value="GalP_UDP_tr_C"/>
    <property type="match status" value="1"/>
</dbReference>
<comment type="similarity">
    <text evidence="4 13">Belongs to the galactose-1-phosphate uridylyltransferase type 1 family.</text>
</comment>
<keyword evidence="6 13" id="KW-0548">Nucleotidyltransferase</keyword>
<keyword evidence="10 13" id="KW-0119">Carbohydrate metabolism</keyword>
<dbReference type="GO" id="GO:0005737">
    <property type="term" value="C:cytoplasm"/>
    <property type="evidence" value="ECO:0007669"/>
    <property type="project" value="TreeGrafter"/>
</dbReference>
<comment type="cofactor">
    <cofactor evidence="2">
        <name>Zn(2+)</name>
        <dbReference type="ChEBI" id="CHEBI:29105"/>
    </cofactor>
</comment>
<feature type="binding site" description="in other chain" evidence="12">
    <location>
        <position position="199"/>
    </location>
    <ligand>
        <name>UDP-alpha-D-glucose</name>
        <dbReference type="ChEBI" id="CHEBI:58885"/>
        <note>ligand shared between dimeric partners</note>
    </ligand>
</feature>
<dbReference type="FunCoup" id="A0A6P6XU26">
    <property type="interactions" value="318"/>
</dbReference>
<evidence type="ECO:0000256" key="9">
    <source>
        <dbReference type="ARBA" id="ARBA00023144"/>
    </source>
</evidence>
<dbReference type="GO" id="GO:0033499">
    <property type="term" value="P:galactose catabolic process via UDP-galactose, Leloir pathway"/>
    <property type="evidence" value="ECO:0007669"/>
    <property type="project" value="TreeGrafter"/>
</dbReference>
<dbReference type="AlphaFoldDB" id="A0A6P6XU26"/>
<evidence type="ECO:0000256" key="3">
    <source>
        <dbReference type="ARBA" id="ARBA00004947"/>
    </source>
</evidence>
<dbReference type="UniPathway" id="UPA00214"/>
<organism evidence="16 17">
    <name type="scientific">Dermatophagoides pteronyssinus</name>
    <name type="common">European house dust mite</name>
    <dbReference type="NCBI Taxonomy" id="6956"/>
    <lineage>
        <taxon>Eukaryota</taxon>
        <taxon>Metazoa</taxon>
        <taxon>Ecdysozoa</taxon>
        <taxon>Arthropoda</taxon>
        <taxon>Chelicerata</taxon>
        <taxon>Arachnida</taxon>
        <taxon>Acari</taxon>
        <taxon>Acariformes</taxon>
        <taxon>Sarcoptiformes</taxon>
        <taxon>Astigmata</taxon>
        <taxon>Psoroptidia</taxon>
        <taxon>Analgoidea</taxon>
        <taxon>Pyroglyphidae</taxon>
        <taxon>Dermatophagoidinae</taxon>
        <taxon>Dermatophagoides</taxon>
    </lineage>
</organism>
<feature type="binding site" description="in other chain" evidence="12">
    <location>
        <begin position="190"/>
        <end position="192"/>
    </location>
    <ligand>
        <name>UDP-alpha-D-glucose</name>
        <dbReference type="ChEBI" id="CHEBI:58885"/>
        <note>ligand shared between dimeric partners</note>
    </ligand>
</feature>
<feature type="binding site" evidence="12">
    <location>
        <begin position="347"/>
        <end position="348"/>
    </location>
    <ligand>
        <name>UDP-alpha-D-glucose</name>
        <dbReference type="ChEBI" id="CHEBI:58885"/>
        <note>ligand shared between dimeric partners</note>
    </ligand>
</feature>
<evidence type="ECO:0000256" key="2">
    <source>
        <dbReference type="ARBA" id="ARBA00001947"/>
    </source>
</evidence>
<dbReference type="InterPro" id="IPR036265">
    <property type="entry name" value="HIT-like_sf"/>
</dbReference>
<reference evidence="17" key="1">
    <citation type="submission" date="2025-08" db="UniProtKB">
        <authorList>
            <consortium name="RefSeq"/>
        </authorList>
    </citation>
    <scope>IDENTIFICATION</scope>
    <source>
        <strain evidence="17">Airmid</strain>
    </source>
</reference>
<dbReference type="NCBIfam" id="TIGR00209">
    <property type="entry name" value="galT_1"/>
    <property type="match status" value="1"/>
</dbReference>
<dbReference type="GO" id="GO:0008108">
    <property type="term" value="F:UDP-glucose:hexose-1-phosphate uridylyltransferase activity"/>
    <property type="evidence" value="ECO:0007669"/>
    <property type="project" value="UniProtKB-EC"/>
</dbReference>
<dbReference type="InParanoid" id="A0A6P6XU26"/>
<dbReference type="Gene3D" id="3.30.428.10">
    <property type="entry name" value="HIT-like"/>
    <property type="match status" value="2"/>
</dbReference>
<sequence length="382" mass="44464">MAINENLCCFFYSFLTGTAVMAKFGSIDYPHNRYNPLLDEWILVCPHRSKRPWMGKIEKKEDHQNQSNETAAGEKLNALSPGGIRANGIQNPLYNSTYVFDNDFPALIDTECPDNLNIDNNNDDSQLFRVQPARGRCRVMCFHPSSRLSLPLMSIDEILAVINAWIGELLKLGPIYRWVQIFENKGAIMGCSNPHPHCQIWASHFLPNIPRKKDQQQRNYFEKYGRAMLWDYVQKELSNEERIVIRNEHWLALVPFWATWPFETMLLPYHRSIQRLNDINEMEKKSLASIMKGLLTIYDNLFEISFPYSMGWHGAPTGPEYFDSKQSHWILHAVYYPPLLRSATIKKFMVGYELCAQSQRDITPEKAAEILRQQNPNKHYKT</sequence>
<feature type="binding site" description="in other chain" evidence="12">
    <location>
        <begin position="102"/>
        <end position="103"/>
    </location>
    <ligand>
        <name>UDP-alpha-D-glucose</name>
        <dbReference type="ChEBI" id="CHEBI:58885"/>
        <note>ligand shared between dimeric partners</note>
    </ligand>
</feature>
<dbReference type="PIRSF" id="PIRSF000808">
    <property type="entry name" value="GalT"/>
    <property type="match status" value="1"/>
</dbReference>
<dbReference type="CTD" id="2592"/>
<feature type="binding site" evidence="12">
    <location>
        <begin position="352"/>
        <end position="353"/>
    </location>
    <ligand>
        <name>UDP-alpha-D-glucose</name>
        <dbReference type="ChEBI" id="CHEBI:58885"/>
        <note>ligand shared between dimeric partners</note>
    </ligand>
</feature>
<keyword evidence="5 13" id="KW-0808">Transferase</keyword>
<accession>A0A6P6XU26</accession>
<proteinExistence type="inferred from homology"/>
<feature type="binding site" evidence="12">
    <location>
        <begin position="48"/>
        <end position="51"/>
    </location>
    <ligand>
        <name>UDP-alpha-D-glucose</name>
        <dbReference type="ChEBI" id="CHEBI:58885"/>
        <note>ligand shared between dimeric partners</note>
    </ligand>
</feature>
<feature type="binding site" description="in other chain" evidence="12">
    <location>
        <position position="184"/>
    </location>
    <ligand>
        <name>UDP-alpha-D-glucose</name>
        <dbReference type="ChEBI" id="CHEBI:58885"/>
        <note>ligand shared between dimeric partners</note>
    </ligand>
</feature>
<dbReference type="FunFam" id="3.30.428.10:FF:000001">
    <property type="entry name" value="Galactose-1-phosphate uridylyltransferase"/>
    <property type="match status" value="1"/>
</dbReference>
<evidence type="ECO:0000256" key="4">
    <source>
        <dbReference type="ARBA" id="ARBA00010951"/>
    </source>
</evidence>
<dbReference type="EC" id="2.7.7.12" evidence="13"/>
<feature type="active site" description="Tele-UMP-histidine intermediate" evidence="11">
    <location>
        <position position="197"/>
    </location>
</feature>
<dbReference type="NCBIfam" id="NF008724">
    <property type="entry name" value="PRK11720.1"/>
    <property type="match status" value="1"/>
</dbReference>
<dbReference type="SUPFAM" id="SSF54197">
    <property type="entry name" value="HIT-like"/>
    <property type="match status" value="2"/>
</dbReference>
<evidence type="ECO:0000256" key="11">
    <source>
        <dbReference type="PIRSR" id="PIRSR000808-1"/>
    </source>
</evidence>
<dbReference type="PANTHER" id="PTHR11943:SF1">
    <property type="entry name" value="GALACTOSE-1-PHOSPHATE URIDYLYLTRANSFERASE"/>
    <property type="match status" value="1"/>
</dbReference>
<dbReference type="InterPro" id="IPR005850">
    <property type="entry name" value="GalP_Utransf_C"/>
</dbReference>
<evidence type="ECO:0000256" key="7">
    <source>
        <dbReference type="ARBA" id="ARBA00022723"/>
    </source>
</evidence>
<dbReference type="Pfam" id="PF01087">
    <property type="entry name" value="GalP_UDP_transf"/>
    <property type="match status" value="1"/>
</dbReference>
<evidence type="ECO:0000259" key="15">
    <source>
        <dbReference type="Pfam" id="PF02744"/>
    </source>
</evidence>
<dbReference type="OrthoDB" id="418412at2759"/>
<dbReference type="GO" id="GO:0008270">
    <property type="term" value="F:zinc ion binding"/>
    <property type="evidence" value="ECO:0007669"/>
    <property type="project" value="InterPro"/>
</dbReference>
<evidence type="ECO:0000313" key="16">
    <source>
        <dbReference type="Proteomes" id="UP000515146"/>
    </source>
</evidence>
<name>A0A6P6XU26_DERPT</name>
<evidence type="ECO:0000259" key="14">
    <source>
        <dbReference type="Pfam" id="PF01087"/>
    </source>
</evidence>
<feature type="binding site" description="in other chain" evidence="12">
    <location>
        <position position="359"/>
    </location>
    <ligand>
        <name>UDP-alpha-D-glucose</name>
        <dbReference type="ChEBI" id="CHEBI:58885"/>
        <note>ligand shared between dimeric partners</note>
    </ligand>
</feature>
<dbReference type="CDD" id="cd00608">
    <property type="entry name" value="GalT"/>
    <property type="match status" value="1"/>
</dbReference>
<dbReference type="InterPro" id="IPR019779">
    <property type="entry name" value="GalP_UDPtransf1_His-AS"/>
</dbReference>
<keyword evidence="16" id="KW-1185">Reference proteome</keyword>
<evidence type="ECO:0000256" key="5">
    <source>
        <dbReference type="ARBA" id="ARBA00022679"/>
    </source>
</evidence>
<dbReference type="RefSeq" id="XP_027196433.1">
    <property type="nucleotide sequence ID" value="XM_027340632.1"/>
</dbReference>
<gene>
    <name evidence="17" type="primary">LOC113790929</name>
</gene>
<feature type="binding site" description="in other chain" evidence="12">
    <location>
        <position position="86"/>
    </location>
    <ligand>
        <name>UDP-alpha-D-glucose</name>
        <dbReference type="ChEBI" id="CHEBI:58885"/>
        <note>ligand shared between dimeric partners</note>
    </ligand>
</feature>
<feature type="domain" description="Galactose-1-phosphate uridyl transferase N-terminal" evidence="14">
    <location>
        <begin position="29"/>
        <end position="207"/>
    </location>
</feature>
<evidence type="ECO:0000256" key="13">
    <source>
        <dbReference type="RuleBase" id="RU000506"/>
    </source>
</evidence>
<comment type="catalytic activity">
    <reaction evidence="1 13">
        <text>alpha-D-galactose 1-phosphate + UDP-alpha-D-glucose = alpha-D-glucose 1-phosphate + UDP-alpha-D-galactose</text>
        <dbReference type="Rhea" id="RHEA:13989"/>
        <dbReference type="ChEBI" id="CHEBI:58336"/>
        <dbReference type="ChEBI" id="CHEBI:58601"/>
        <dbReference type="ChEBI" id="CHEBI:58885"/>
        <dbReference type="ChEBI" id="CHEBI:66914"/>
        <dbReference type="EC" id="2.7.7.12"/>
    </reaction>
</comment>
<dbReference type="InterPro" id="IPR005849">
    <property type="entry name" value="GalP_Utransf_N"/>
</dbReference>
<dbReference type="Proteomes" id="UP000515146">
    <property type="component" value="Unplaced"/>
</dbReference>
<dbReference type="KEGG" id="dpte:113790929"/>
<evidence type="ECO:0000256" key="6">
    <source>
        <dbReference type="ARBA" id="ARBA00022695"/>
    </source>
</evidence>
<comment type="pathway">
    <text evidence="3 13">Carbohydrate metabolism; galactose metabolism.</text>
</comment>
<dbReference type="InterPro" id="IPR001937">
    <property type="entry name" value="GalP_UDPtransf1"/>
</dbReference>
<dbReference type="PROSITE" id="PS00117">
    <property type="entry name" value="GAL_P_UDP_TRANSF_I"/>
    <property type="match status" value="1"/>
</dbReference>
<evidence type="ECO:0000256" key="12">
    <source>
        <dbReference type="PIRSR" id="PIRSR000808-2"/>
    </source>
</evidence>
<evidence type="ECO:0000313" key="17">
    <source>
        <dbReference type="RefSeq" id="XP_027196433.1"/>
    </source>
</evidence>
<keyword evidence="7 13" id="KW-0479">Metal-binding</keyword>
<evidence type="ECO:0000256" key="8">
    <source>
        <dbReference type="ARBA" id="ARBA00022833"/>
    </source>
</evidence>
<protein>
    <recommendedName>
        <fullName evidence="13">Galactose-1-phosphate uridylyltransferase</fullName>
        <ecNumber evidence="13">2.7.7.12</ecNumber>
    </recommendedName>
</protein>
<dbReference type="OMA" id="CFENRGA"/>